<evidence type="ECO:0000256" key="2">
    <source>
        <dbReference type="ARBA" id="ARBA00022475"/>
    </source>
</evidence>
<evidence type="ECO:0000259" key="13">
    <source>
        <dbReference type="PROSITE" id="PS50894"/>
    </source>
</evidence>
<dbReference type="Proteomes" id="UP000003374">
    <property type="component" value="Unassembled WGS sequence"/>
</dbReference>
<comment type="caution">
    <text evidence="14">The sequence shown here is derived from an EMBL/GenBank/DDBJ whole genome shotgun (WGS) entry which is preliminary data.</text>
</comment>
<dbReference type="PROSITE" id="PS50110">
    <property type="entry name" value="RESPONSE_REGULATORY"/>
    <property type="match status" value="1"/>
</dbReference>
<keyword evidence="4" id="KW-0812">Transmembrane</keyword>
<evidence type="ECO:0000256" key="4">
    <source>
        <dbReference type="ARBA" id="ARBA00022692"/>
    </source>
</evidence>
<feature type="modified residue" description="Phosphohistidine" evidence="10">
    <location>
        <position position="177"/>
    </location>
</feature>
<sequence length="239" mass="27130">MLVVDDNAINRKLVRSIMAQQGAWVDEACDGFEALARCRERNYDIIFMDIVMPGLGGKEAAQRIHELYPRERMPKIVALTANAMPGERERLLAGGMDGCLIKPITEEQVADWLSFWRADPYEANNQAVTSYGDPAARGDLLEAELKQMLRVELPEHRRRIRNAYRSDDMARLREQVHRLHGAASICRLPPLQGACRNLEEALIKGKRHAIIGGMKRLLAEIDQQLDSDRQPRPPPTRMI</sequence>
<dbReference type="InterPro" id="IPR011006">
    <property type="entry name" value="CheY-like_superfamily"/>
</dbReference>
<dbReference type="SUPFAM" id="SSF47226">
    <property type="entry name" value="Histidine-containing phosphotransfer domain, HPT domain"/>
    <property type="match status" value="1"/>
</dbReference>
<dbReference type="Gene3D" id="1.20.120.160">
    <property type="entry name" value="HPT domain"/>
    <property type="match status" value="1"/>
</dbReference>
<dbReference type="GO" id="GO:0005886">
    <property type="term" value="C:plasma membrane"/>
    <property type="evidence" value="ECO:0007669"/>
    <property type="project" value="UniProtKB-SubCell"/>
</dbReference>
<protein>
    <submittedName>
        <fullName evidence="14">Signal transduction histidine kinase</fullName>
    </submittedName>
</protein>
<dbReference type="eggNOG" id="COG3437">
    <property type="taxonomic scope" value="Bacteria"/>
</dbReference>
<keyword evidence="15" id="KW-1185">Reference proteome</keyword>
<keyword evidence="6" id="KW-0067">ATP-binding</keyword>
<evidence type="ECO:0000256" key="8">
    <source>
        <dbReference type="ARBA" id="ARBA00023012"/>
    </source>
</evidence>
<dbReference type="STRING" id="314278.NB231_01169"/>
<dbReference type="PANTHER" id="PTHR45339">
    <property type="entry name" value="HYBRID SIGNAL TRANSDUCTION HISTIDINE KINASE J"/>
    <property type="match status" value="1"/>
</dbReference>
<keyword evidence="3 11" id="KW-0597">Phosphoprotein</keyword>
<dbReference type="AlphaFoldDB" id="A4BRZ9"/>
<accession>A4BRZ9</accession>
<keyword evidence="9" id="KW-0472">Membrane</keyword>
<dbReference type="PROSITE" id="PS50894">
    <property type="entry name" value="HPT"/>
    <property type="match status" value="1"/>
</dbReference>
<dbReference type="GO" id="GO:0004672">
    <property type="term" value="F:protein kinase activity"/>
    <property type="evidence" value="ECO:0007669"/>
    <property type="project" value="UniProtKB-ARBA"/>
</dbReference>
<feature type="domain" description="HPt" evidence="13">
    <location>
        <begin position="138"/>
        <end position="228"/>
    </location>
</feature>
<dbReference type="SMART" id="SM00448">
    <property type="entry name" value="REC"/>
    <property type="match status" value="1"/>
</dbReference>
<dbReference type="GO" id="GO:0000160">
    <property type="term" value="P:phosphorelay signal transduction system"/>
    <property type="evidence" value="ECO:0007669"/>
    <property type="project" value="UniProtKB-KW"/>
</dbReference>
<dbReference type="GO" id="GO:0005524">
    <property type="term" value="F:ATP binding"/>
    <property type="evidence" value="ECO:0007669"/>
    <property type="project" value="UniProtKB-KW"/>
</dbReference>
<keyword evidence="14" id="KW-0418">Kinase</keyword>
<dbReference type="Gene3D" id="3.40.50.2300">
    <property type="match status" value="1"/>
</dbReference>
<proteinExistence type="predicted"/>
<keyword evidence="2" id="KW-1003">Cell membrane</keyword>
<evidence type="ECO:0000313" key="15">
    <source>
        <dbReference type="Proteomes" id="UP000003374"/>
    </source>
</evidence>
<dbReference type="OrthoDB" id="9800897at2"/>
<evidence type="ECO:0000259" key="12">
    <source>
        <dbReference type="PROSITE" id="PS50110"/>
    </source>
</evidence>
<evidence type="ECO:0000256" key="1">
    <source>
        <dbReference type="ARBA" id="ARBA00004651"/>
    </source>
</evidence>
<dbReference type="Pfam" id="PF00072">
    <property type="entry name" value="Response_reg"/>
    <property type="match status" value="1"/>
</dbReference>
<dbReference type="InterPro" id="IPR008207">
    <property type="entry name" value="Sig_transdc_His_kin_Hpt_dom"/>
</dbReference>
<feature type="modified residue" description="4-aspartylphosphate" evidence="11">
    <location>
        <position position="49"/>
    </location>
</feature>
<dbReference type="SUPFAM" id="SSF52172">
    <property type="entry name" value="CheY-like"/>
    <property type="match status" value="1"/>
</dbReference>
<keyword evidence="8" id="KW-0902">Two-component regulatory system</keyword>
<dbReference type="PANTHER" id="PTHR45339:SF1">
    <property type="entry name" value="HYBRID SIGNAL TRANSDUCTION HISTIDINE KINASE J"/>
    <property type="match status" value="1"/>
</dbReference>
<name>A4BRZ9_9GAMM</name>
<evidence type="ECO:0000256" key="3">
    <source>
        <dbReference type="ARBA" id="ARBA00022553"/>
    </source>
</evidence>
<evidence type="ECO:0000313" key="14">
    <source>
        <dbReference type="EMBL" id="EAR21478.1"/>
    </source>
</evidence>
<evidence type="ECO:0000256" key="7">
    <source>
        <dbReference type="ARBA" id="ARBA00022989"/>
    </source>
</evidence>
<keyword evidence="14" id="KW-0808">Transferase</keyword>
<evidence type="ECO:0000256" key="6">
    <source>
        <dbReference type="ARBA" id="ARBA00022840"/>
    </source>
</evidence>
<reference evidence="14 15" key="1">
    <citation type="submission" date="2006-02" db="EMBL/GenBank/DDBJ databases">
        <authorList>
            <person name="Waterbury J."/>
            <person name="Ferriera S."/>
            <person name="Johnson J."/>
            <person name="Kravitz S."/>
            <person name="Halpern A."/>
            <person name="Remington K."/>
            <person name="Beeson K."/>
            <person name="Tran B."/>
            <person name="Rogers Y.-H."/>
            <person name="Friedman R."/>
            <person name="Venter J.C."/>
        </authorList>
    </citation>
    <scope>NUCLEOTIDE SEQUENCE [LARGE SCALE GENOMIC DNA]</scope>
    <source>
        <strain evidence="14 15">Nb-231</strain>
    </source>
</reference>
<evidence type="ECO:0000256" key="10">
    <source>
        <dbReference type="PROSITE-ProRule" id="PRU00110"/>
    </source>
</evidence>
<organism evidence="14 15">
    <name type="scientific">Nitrococcus mobilis Nb-231</name>
    <dbReference type="NCBI Taxonomy" id="314278"/>
    <lineage>
        <taxon>Bacteria</taxon>
        <taxon>Pseudomonadati</taxon>
        <taxon>Pseudomonadota</taxon>
        <taxon>Gammaproteobacteria</taxon>
        <taxon>Chromatiales</taxon>
        <taxon>Ectothiorhodospiraceae</taxon>
        <taxon>Nitrococcus</taxon>
    </lineage>
</organism>
<feature type="domain" description="Response regulatory" evidence="12">
    <location>
        <begin position="1"/>
        <end position="117"/>
    </location>
</feature>
<keyword evidence="5" id="KW-0547">Nucleotide-binding</keyword>
<dbReference type="InterPro" id="IPR036641">
    <property type="entry name" value="HPT_dom_sf"/>
</dbReference>
<dbReference type="Pfam" id="PF01627">
    <property type="entry name" value="Hpt"/>
    <property type="match status" value="1"/>
</dbReference>
<keyword evidence="7" id="KW-1133">Transmembrane helix</keyword>
<evidence type="ECO:0000256" key="9">
    <source>
        <dbReference type="ARBA" id="ARBA00023136"/>
    </source>
</evidence>
<evidence type="ECO:0000256" key="11">
    <source>
        <dbReference type="PROSITE-ProRule" id="PRU00169"/>
    </source>
</evidence>
<dbReference type="HOGENOM" id="CLU_000445_29_1_6"/>
<dbReference type="EMBL" id="AAOF01000008">
    <property type="protein sequence ID" value="EAR21478.1"/>
    <property type="molecule type" value="Genomic_DNA"/>
</dbReference>
<dbReference type="CDD" id="cd17546">
    <property type="entry name" value="REC_hyHK_CKI1_RcsC-like"/>
    <property type="match status" value="1"/>
</dbReference>
<comment type="subcellular location">
    <subcellularLocation>
        <location evidence="1">Cell membrane</location>
        <topology evidence="1">Multi-pass membrane protein</topology>
    </subcellularLocation>
</comment>
<evidence type="ECO:0000256" key="5">
    <source>
        <dbReference type="ARBA" id="ARBA00022741"/>
    </source>
</evidence>
<dbReference type="InterPro" id="IPR001789">
    <property type="entry name" value="Sig_transdc_resp-reg_receiver"/>
</dbReference>
<dbReference type="CDD" id="cd00088">
    <property type="entry name" value="HPT"/>
    <property type="match status" value="1"/>
</dbReference>
<gene>
    <name evidence="14" type="ORF">NB231_01169</name>
</gene>